<feature type="domain" description="KNTC1 third ARM-repeats" evidence="1">
    <location>
        <begin position="92"/>
        <end position="202"/>
    </location>
</feature>
<dbReference type="AlphaFoldDB" id="A0ABD2PYM9"/>
<proteinExistence type="predicted"/>
<keyword evidence="3" id="KW-1185">Reference proteome</keyword>
<reference evidence="2 3" key="1">
    <citation type="submission" date="2024-11" db="EMBL/GenBank/DDBJ databases">
        <title>Adaptive evolution of stress response genes in parasites aligns with host niche diversity.</title>
        <authorList>
            <person name="Hahn C."/>
            <person name="Resl P."/>
        </authorList>
    </citation>
    <scope>NUCLEOTIDE SEQUENCE [LARGE SCALE GENOMIC DNA]</scope>
    <source>
        <strain evidence="2">EGGRZ-B1_66</strain>
        <tissue evidence="2">Body</tissue>
    </source>
</reference>
<evidence type="ECO:0000259" key="1">
    <source>
        <dbReference type="Pfam" id="PF24515"/>
    </source>
</evidence>
<dbReference type="InterPro" id="IPR055405">
    <property type="entry name" value="ARM_KNTC1_3rd"/>
</dbReference>
<dbReference type="EMBL" id="JBJKFK010001952">
    <property type="protein sequence ID" value="KAL3311922.1"/>
    <property type="molecule type" value="Genomic_DNA"/>
</dbReference>
<evidence type="ECO:0000313" key="3">
    <source>
        <dbReference type="Proteomes" id="UP001626550"/>
    </source>
</evidence>
<gene>
    <name evidence="2" type="ORF">Ciccas_009491</name>
</gene>
<comment type="caution">
    <text evidence="2">The sequence shown here is derived from an EMBL/GenBank/DDBJ whole genome shotgun (WGS) entry which is preliminary data.</text>
</comment>
<sequence>MLVQASMSLPDTNKRDLLLKAASKLNEIGKWKEVLSSFGLKISNVLDESYWKQVLDRLVRYVPLAFDPTSSVCVSRDLSVNLPLPNNQKFPSLPVSLLLRFCKSFRLDHWQPFLTHLENILLAEYKNCQNLLIRGKRSLLTVDQFKESMSVTLTQCHDVLDALSDLIESEDGLRMTQLESTLNKIFERLSPYDYEKLLFLLETQKCYFPSTLVDQRLSLLRFLSTHKRRNPLNDNENTCSLDPMAATHLPFFLVLRDPVTALVGEVSLDNIKHWLRVIVCQDQDQILLLAAQDLQNRLEDAAIPLDGIQNMKNDLINCLIEHANDPRDILQVSEPRALHYRVYSKYPGLGRLKCCVVSG</sequence>
<dbReference type="Proteomes" id="UP001626550">
    <property type="component" value="Unassembled WGS sequence"/>
</dbReference>
<accession>A0ABD2PYM9</accession>
<evidence type="ECO:0000313" key="2">
    <source>
        <dbReference type="EMBL" id="KAL3311922.1"/>
    </source>
</evidence>
<name>A0ABD2PYM9_9PLAT</name>
<protein>
    <recommendedName>
        <fullName evidence="1">KNTC1 third ARM-repeats domain-containing protein</fullName>
    </recommendedName>
</protein>
<organism evidence="2 3">
    <name type="scientific">Cichlidogyrus casuarinus</name>
    <dbReference type="NCBI Taxonomy" id="1844966"/>
    <lineage>
        <taxon>Eukaryota</taxon>
        <taxon>Metazoa</taxon>
        <taxon>Spiralia</taxon>
        <taxon>Lophotrochozoa</taxon>
        <taxon>Platyhelminthes</taxon>
        <taxon>Monogenea</taxon>
        <taxon>Monopisthocotylea</taxon>
        <taxon>Dactylogyridea</taxon>
        <taxon>Ancyrocephalidae</taxon>
        <taxon>Cichlidogyrus</taxon>
    </lineage>
</organism>
<dbReference type="PANTHER" id="PTHR15688">
    <property type="entry name" value="KINETOCHORE-ASSOCIATED PROTEIN 1"/>
    <property type="match status" value="1"/>
</dbReference>
<dbReference type="Pfam" id="PF24515">
    <property type="entry name" value="ARM_KNTC1_3rd"/>
    <property type="match status" value="1"/>
</dbReference>
<dbReference type="PANTHER" id="PTHR15688:SF1">
    <property type="entry name" value="KINETOCHORE-ASSOCIATED PROTEIN 1"/>
    <property type="match status" value="1"/>
</dbReference>
<dbReference type="InterPro" id="IPR052802">
    <property type="entry name" value="KNTC1"/>
</dbReference>